<keyword evidence="2" id="KW-1185">Reference proteome</keyword>
<proteinExistence type="predicted"/>
<dbReference type="AlphaFoldDB" id="A0A8S3ZRH8"/>
<evidence type="ECO:0000313" key="1">
    <source>
        <dbReference type="EMBL" id="CAG5130548.1"/>
    </source>
</evidence>
<name>A0A8S3ZRH8_9EUPU</name>
<sequence>TMHLLTFDYDNITITKASSYRVHSNDTLGVISLGNSTFRYIKRIGTPSWGTVIQTVVTVLTQNVSTPYIVDVVLEDVTYEPATTTTTVYSKQAIHRIIFMEQPVEVKKYTYTGSIDNASAKYSL</sequence>
<dbReference type="EMBL" id="CAJHNH020004102">
    <property type="protein sequence ID" value="CAG5130548.1"/>
    <property type="molecule type" value="Genomic_DNA"/>
</dbReference>
<feature type="non-terminal residue" evidence="1">
    <location>
        <position position="1"/>
    </location>
</feature>
<organism evidence="1 2">
    <name type="scientific">Candidula unifasciata</name>
    <dbReference type="NCBI Taxonomy" id="100452"/>
    <lineage>
        <taxon>Eukaryota</taxon>
        <taxon>Metazoa</taxon>
        <taxon>Spiralia</taxon>
        <taxon>Lophotrochozoa</taxon>
        <taxon>Mollusca</taxon>
        <taxon>Gastropoda</taxon>
        <taxon>Heterobranchia</taxon>
        <taxon>Euthyneura</taxon>
        <taxon>Panpulmonata</taxon>
        <taxon>Eupulmonata</taxon>
        <taxon>Stylommatophora</taxon>
        <taxon>Helicina</taxon>
        <taxon>Helicoidea</taxon>
        <taxon>Geomitridae</taxon>
        <taxon>Candidula</taxon>
    </lineage>
</organism>
<protein>
    <submittedName>
        <fullName evidence="1">Uncharacterized protein</fullName>
    </submittedName>
</protein>
<dbReference type="Proteomes" id="UP000678393">
    <property type="component" value="Unassembled WGS sequence"/>
</dbReference>
<comment type="caution">
    <text evidence="1">The sequence shown here is derived from an EMBL/GenBank/DDBJ whole genome shotgun (WGS) entry which is preliminary data.</text>
</comment>
<gene>
    <name evidence="1" type="ORF">CUNI_LOCUS16106</name>
</gene>
<evidence type="ECO:0000313" key="2">
    <source>
        <dbReference type="Proteomes" id="UP000678393"/>
    </source>
</evidence>
<accession>A0A8S3ZRH8</accession>
<reference evidence="1" key="1">
    <citation type="submission" date="2021-04" db="EMBL/GenBank/DDBJ databases">
        <authorList>
            <consortium name="Molecular Ecology Group"/>
        </authorList>
    </citation>
    <scope>NUCLEOTIDE SEQUENCE</scope>
</reference>
<feature type="non-terminal residue" evidence="1">
    <location>
        <position position="124"/>
    </location>
</feature>